<dbReference type="Pfam" id="PF23240">
    <property type="entry name" value="HAT_PRP39_N"/>
    <property type="match status" value="1"/>
</dbReference>
<feature type="compositionally biased region" description="Basic residues" evidence="5">
    <location>
        <begin position="124"/>
        <end position="133"/>
    </location>
</feature>
<dbReference type="AlphaFoldDB" id="A0A0L0H7F0"/>
<evidence type="ECO:0000313" key="6">
    <source>
        <dbReference type="EMBL" id="KNC97470.1"/>
    </source>
</evidence>
<dbReference type="EMBL" id="KQ257464">
    <property type="protein sequence ID" value="KNC97470.1"/>
    <property type="molecule type" value="Genomic_DNA"/>
</dbReference>
<dbReference type="OMA" id="MRDKELH"/>
<organism evidence="6 7">
    <name type="scientific">Spizellomyces punctatus (strain DAOM BR117)</name>
    <dbReference type="NCBI Taxonomy" id="645134"/>
    <lineage>
        <taxon>Eukaryota</taxon>
        <taxon>Fungi</taxon>
        <taxon>Fungi incertae sedis</taxon>
        <taxon>Chytridiomycota</taxon>
        <taxon>Chytridiomycota incertae sedis</taxon>
        <taxon>Chytridiomycetes</taxon>
        <taxon>Spizellomycetales</taxon>
        <taxon>Spizellomycetaceae</taxon>
        <taxon>Spizellomyces</taxon>
    </lineage>
</organism>
<dbReference type="InParanoid" id="A0A0L0H7F0"/>
<dbReference type="PANTHER" id="PTHR13471">
    <property type="entry name" value="TETRATRICOPEPTIDE-LIKE HELICAL"/>
    <property type="match status" value="1"/>
</dbReference>
<comment type="subcellular location">
    <subcellularLocation>
        <location evidence="1">Nucleus</location>
    </subcellularLocation>
</comment>
<keyword evidence="3" id="KW-0539">Nucleus</keyword>
<name>A0A0L0H7F0_SPIPD</name>
<dbReference type="RefSeq" id="XP_016605510.1">
    <property type="nucleotide sequence ID" value="XM_016755554.1"/>
</dbReference>
<sequence>MPSPSPRLQPEQNDVPSFASAPNLGITLRDAPGTMPAFSSFPSLGMAVSSFPSFSSGPDVSVERTSRTTEPSQHEHRTYTSSESDDSLDERNKNRDHGRETRKKRKRSHSRTRHSSNDRDRDRKDKKKKKNKKSSGANAELTFDKSRKGHGIVETKDFYLDRRGDKGNIALEKSNRYSEPTYKRWGDHVLGCPDWLIDDKASRKSKYMTLRKQRFNDSLRGFGKIRYEDFRRSLRKEPVTLERLLADVVTTDDTGNDSTFIAFPSAVNDEPSKNVGKIDTPHENPEFVRKTADFNKRLQEEPHNLSLWLNFIALQDELAKDQQEKSKLRAAISEKKQSIYEKALKEFPDNEDLLSGYMTTCQETWEATKLLTKWDRILKRNTSSIKLWKQYLDFRQTNYSTFNVAGCIELYENCIHILMRDTSTAVARREEIMLHIFTRACFLLGQSGFMERAVALFQAMIEFTGFCPPAFTNQTFVERLAMFGAFWESEMPRIGEEGAEGWSASLLKEAQLLPPPPSEEDAASTKMGEDDFESWLNSETQEEYLHWQPSRSTEDEELDDPYRAVLFEDISSLMFDITLENTRRQLIYNFLQFLSVPVNGGISSNHIFFQESFLHAEFANPVQSARFWPSTSLPKIDTNSPSDSASTESNCGIFRVPLAVFPQTMDTLFGGDHWFRVWGSEEADTVRRIGVGRHQFIRNVLQQAQTISPPDPHLMPLLLILESGFNLKSAQKSAKVLLKTERMNLSLWNTYAQIEVSRGHLSEARKVYMTALMSYQSFPKQQQLDAPHLYRMLADLEFEARRPERALRILAAFGAEEAIPGEDGEVSLAPTTLLRARKGYSQRLEVLISTANPAVLDTTAYSLLTILTCYGLMEYLSQGLEEAQRLYQQVLETFRQNIHEGETATVLEEAVYEGYVRLLYRHSVSGSAFKPGILRGVLETALDKFPCNTIFLSLYGWNEARTKIDNRVRRLLDEQLARNPSHILWTFAIWAELHQRQTYNVHLVRSLFERALDCPSSRHSVSLWQLYIQFEVREGNRDKAKALFFRAIRECPWCKDLYMLPFRLLRDVFDDDELTEVITLMEEKELRARRTFSV</sequence>
<dbReference type="Gene3D" id="1.25.40.10">
    <property type="entry name" value="Tetratricopeptide repeat domain"/>
    <property type="match status" value="3"/>
</dbReference>
<dbReference type="GO" id="GO:0031048">
    <property type="term" value="P:regulatory ncRNA-mediated heterochromatin formation"/>
    <property type="evidence" value="ECO:0007669"/>
    <property type="project" value="TreeGrafter"/>
</dbReference>
<dbReference type="SUPFAM" id="SSF48452">
    <property type="entry name" value="TPR-like"/>
    <property type="match status" value="2"/>
</dbReference>
<dbReference type="OrthoDB" id="297219at2759"/>
<comment type="similarity">
    <text evidence="2">Belongs to the NRDE2 family.</text>
</comment>
<dbReference type="SMART" id="SM00386">
    <property type="entry name" value="HAT"/>
    <property type="match status" value="8"/>
</dbReference>
<dbReference type="STRING" id="645134.A0A0L0H7F0"/>
<dbReference type="InterPro" id="IPR003107">
    <property type="entry name" value="HAT"/>
</dbReference>
<evidence type="ECO:0000256" key="2">
    <source>
        <dbReference type="ARBA" id="ARBA00009265"/>
    </source>
</evidence>
<evidence type="ECO:0000256" key="4">
    <source>
        <dbReference type="SAM" id="Coils"/>
    </source>
</evidence>
<dbReference type="InterPro" id="IPR011990">
    <property type="entry name" value="TPR-like_helical_dom_sf"/>
</dbReference>
<feature type="compositionally biased region" description="Basic and acidic residues" evidence="5">
    <location>
        <begin position="89"/>
        <end position="99"/>
    </location>
</feature>
<gene>
    <name evidence="6" type="ORF">SPPG_07387</name>
</gene>
<dbReference type="GO" id="GO:0006396">
    <property type="term" value="P:RNA processing"/>
    <property type="evidence" value="ECO:0007669"/>
    <property type="project" value="InterPro"/>
</dbReference>
<feature type="coiled-coil region" evidence="4">
    <location>
        <begin position="311"/>
        <end position="338"/>
    </location>
</feature>
<evidence type="ECO:0000256" key="5">
    <source>
        <dbReference type="SAM" id="MobiDB-lite"/>
    </source>
</evidence>
<dbReference type="GeneID" id="27690607"/>
<dbReference type="Proteomes" id="UP000053201">
    <property type="component" value="Unassembled WGS sequence"/>
</dbReference>
<dbReference type="FunCoup" id="A0A0L0H7F0">
    <property type="interactions" value="285"/>
</dbReference>
<feature type="compositionally biased region" description="Basic residues" evidence="5">
    <location>
        <begin position="100"/>
        <end position="114"/>
    </location>
</feature>
<proteinExistence type="inferred from homology"/>
<evidence type="ECO:0000256" key="3">
    <source>
        <dbReference type="ARBA" id="ARBA00023242"/>
    </source>
</evidence>
<keyword evidence="4" id="KW-0175">Coiled coil</keyword>
<dbReference type="InterPro" id="IPR013633">
    <property type="entry name" value="NRDE-2"/>
</dbReference>
<evidence type="ECO:0000256" key="1">
    <source>
        <dbReference type="ARBA" id="ARBA00004123"/>
    </source>
</evidence>
<dbReference type="VEuPathDB" id="FungiDB:SPPG_07387"/>
<evidence type="ECO:0000313" key="7">
    <source>
        <dbReference type="Proteomes" id="UP000053201"/>
    </source>
</evidence>
<dbReference type="PANTHER" id="PTHR13471:SF0">
    <property type="entry name" value="NUCLEAR EXOSOME REGULATOR NRDE2"/>
    <property type="match status" value="1"/>
</dbReference>
<evidence type="ECO:0008006" key="8">
    <source>
        <dbReference type="Google" id="ProtNLM"/>
    </source>
</evidence>
<feature type="region of interest" description="Disordered" evidence="5">
    <location>
        <begin position="1"/>
        <end position="144"/>
    </location>
</feature>
<accession>A0A0L0H7F0</accession>
<reference evidence="6 7" key="1">
    <citation type="submission" date="2009-08" db="EMBL/GenBank/DDBJ databases">
        <title>The Genome Sequence of Spizellomyces punctatus strain DAOM BR117.</title>
        <authorList>
            <consortium name="The Broad Institute Genome Sequencing Platform"/>
            <person name="Russ C."/>
            <person name="Cuomo C."/>
            <person name="Shea T."/>
            <person name="Young S.K."/>
            <person name="Zeng Q."/>
            <person name="Koehrsen M."/>
            <person name="Haas B."/>
            <person name="Borodovsky M."/>
            <person name="Guigo R."/>
            <person name="Alvarado L."/>
            <person name="Berlin A."/>
            <person name="Bochicchio J."/>
            <person name="Borenstein D."/>
            <person name="Chapman S."/>
            <person name="Chen Z."/>
            <person name="Engels R."/>
            <person name="Freedman E."/>
            <person name="Gellesch M."/>
            <person name="Goldberg J."/>
            <person name="Griggs A."/>
            <person name="Gujja S."/>
            <person name="Heiman D."/>
            <person name="Hepburn T."/>
            <person name="Howarth C."/>
            <person name="Jen D."/>
            <person name="Larson L."/>
            <person name="Lewis B."/>
            <person name="Mehta T."/>
            <person name="Park D."/>
            <person name="Pearson M."/>
            <person name="Roberts A."/>
            <person name="Saif S."/>
            <person name="Shenoy N."/>
            <person name="Sisk P."/>
            <person name="Stolte C."/>
            <person name="Sykes S."/>
            <person name="Thomson T."/>
            <person name="Walk T."/>
            <person name="White J."/>
            <person name="Yandava C."/>
            <person name="Burger G."/>
            <person name="Gray M.W."/>
            <person name="Holland P.W.H."/>
            <person name="King N."/>
            <person name="Lang F.B.F."/>
            <person name="Roger A.J."/>
            <person name="Ruiz-Trillo I."/>
            <person name="Lander E."/>
            <person name="Nusbaum C."/>
        </authorList>
    </citation>
    <scope>NUCLEOTIDE SEQUENCE [LARGE SCALE GENOMIC DNA]</scope>
    <source>
        <strain evidence="6 7">DAOM BR117</strain>
    </source>
</reference>
<dbReference type="GO" id="GO:0071013">
    <property type="term" value="C:catalytic step 2 spliceosome"/>
    <property type="evidence" value="ECO:0007669"/>
    <property type="project" value="TreeGrafter"/>
</dbReference>
<keyword evidence="7" id="KW-1185">Reference proteome</keyword>
<dbReference type="Pfam" id="PF08424">
    <property type="entry name" value="NRDE-2"/>
    <property type="match status" value="1"/>
</dbReference>
<dbReference type="GO" id="GO:1902369">
    <property type="term" value="P:negative regulation of RNA catabolic process"/>
    <property type="evidence" value="ECO:0007669"/>
    <property type="project" value="TreeGrafter"/>
</dbReference>
<dbReference type="eggNOG" id="KOG1972">
    <property type="taxonomic scope" value="Eukaryota"/>
</dbReference>
<feature type="compositionally biased region" description="Basic and acidic residues" evidence="5">
    <location>
        <begin position="61"/>
        <end position="78"/>
    </location>
</feature>
<protein>
    <recommendedName>
        <fullName evidence="8">Suppressor of forked domain-containing protein</fullName>
    </recommendedName>
</protein>